<feature type="region of interest" description="Disordered" evidence="1">
    <location>
        <begin position="47"/>
        <end position="70"/>
    </location>
</feature>
<gene>
    <name evidence="3" type="ORF">C8F04DRAFT_1280889</name>
</gene>
<dbReference type="Proteomes" id="UP001218188">
    <property type="component" value="Unassembled WGS sequence"/>
</dbReference>
<protein>
    <submittedName>
        <fullName evidence="3">Uncharacterized protein</fullName>
    </submittedName>
</protein>
<keyword evidence="2" id="KW-1133">Transmembrane helix</keyword>
<feature type="transmembrane region" description="Helical" evidence="2">
    <location>
        <begin position="12"/>
        <end position="31"/>
    </location>
</feature>
<feature type="compositionally biased region" description="Basic and acidic residues" evidence="1">
    <location>
        <begin position="47"/>
        <end position="63"/>
    </location>
</feature>
<dbReference type="EMBL" id="JARJCM010000477">
    <property type="protein sequence ID" value="KAJ7016670.1"/>
    <property type="molecule type" value="Genomic_DNA"/>
</dbReference>
<keyword evidence="2" id="KW-0812">Transmembrane</keyword>
<sequence>MTNPNRPQTPLALPFAFTPLAVGAPAYFIILPCGGFAMPSFPVAPADKDTTAPKEKENKEKETLTPPAPAPKVFGAGLPAPLLSLMRTEEGPFLANEVYSVAPSQPLAPIEEAVPAPEWYAITRGRFVGVVDQFALSAVAISGVAHNANKAYATQALALDAFNRALTWGGVQVV</sequence>
<organism evidence="3 4">
    <name type="scientific">Mycena alexandri</name>
    <dbReference type="NCBI Taxonomy" id="1745969"/>
    <lineage>
        <taxon>Eukaryota</taxon>
        <taxon>Fungi</taxon>
        <taxon>Dikarya</taxon>
        <taxon>Basidiomycota</taxon>
        <taxon>Agaricomycotina</taxon>
        <taxon>Agaricomycetes</taxon>
        <taxon>Agaricomycetidae</taxon>
        <taxon>Agaricales</taxon>
        <taxon>Marasmiineae</taxon>
        <taxon>Mycenaceae</taxon>
        <taxon>Mycena</taxon>
    </lineage>
</organism>
<keyword evidence="4" id="KW-1185">Reference proteome</keyword>
<evidence type="ECO:0000313" key="3">
    <source>
        <dbReference type="EMBL" id="KAJ7016670.1"/>
    </source>
</evidence>
<dbReference type="AlphaFoldDB" id="A0AAD6WLD7"/>
<name>A0AAD6WLD7_9AGAR</name>
<accession>A0AAD6WLD7</accession>
<evidence type="ECO:0000256" key="1">
    <source>
        <dbReference type="SAM" id="MobiDB-lite"/>
    </source>
</evidence>
<comment type="caution">
    <text evidence="3">The sequence shown here is derived from an EMBL/GenBank/DDBJ whole genome shotgun (WGS) entry which is preliminary data.</text>
</comment>
<keyword evidence="2" id="KW-0472">Membrane</keyword>
<evidence type="ECO:0000313" key="4">
    <source>
        <dbReference type="Proteomes" id="UP001218188"/>
    </source>
</evidence>
<proteinExistence type="predicted"/>
<evidence type="ECO:0000256" key="2">
    <source>
        <dbReference type="SAM" id="Phobius"/>
    </source>
</evidence>
<reference evidence="3" key="1">
    <citation type="submission" date="2023-03" db="EMBL/GenBank/DDBJ databases">
        <title>Massive genome expansion in bonnet fungi (Mycena s.s.) driven by repeated elements and novel gene families across ecological guilds.</title>
        <authorList>
            <consortium name="Lawrence Berkeley National Laboratory"/>
            <person name="Harder C.B."/>
            <person name="Miyauchi S."/>
            <person name="Viragh M."/>
            <person name="Kuo A."/>
            <person name="Thoen E."/>
            <person name="Andreopoulos B."/>
            <person name="Lu D."/>
            <person name="Skrede I."/>
            <person name="Drula E."/>
            <person name="Henrissat B."/>
            <person name="Morin E."/>
            <person name="Kohler A."/>
            <person name="Barry K."/>
            <person name="LaButti K."/>
            <person name="Morin E."/>
            <person name="Salamov A."/>
            <person name="Lipzen A."/>
            <person name="Mereny Z."/>
            <person name="Hegedus B."/>
            <person name="Baldrian P."/>
            <person name="Stursova M."/>
            <person name="Weitz H."/>
            <person name="Taylor A."/>
            <person name="Grigoriev I.V."/>
            <person name="Nagy L.G."/>
            <person name="Martin F."/>
            <person name="Kauserud H."/>
        </authorList>
    </citation>
    <scope>NUCLEOTIDE SEQUENCE</scope>
    <source>
        <strain evidence="3">CBHHK200</strain>
    </source>
</reference>